<reference evidence="5 6" key="1">
    <citation type="journal article" date="2013" name="Biodegradation">
        <title>Quantitative proteomic analysis of ibuprofen-degrading Patulibacter sp. strain I11.</title>
        <authorList>
            <person name="Almeida B."/>
            <person name="Kjeldal H."/>
            <person name="Lolas I."/>
            <person name="Knudsen A.D."/>
            <person name="Carvalho G."/>
            <person name="Nielsen K.L."/>
            <person name="Barreto Crespo M.T."/>
            <person name="Stensballe A."/>
            <person name="Nielsen J.L."/>
        </authorList>
    </citation>
    <scope>NUCLEOTIDE SEQUENCE [LARGE SCALE GENOMIC DNA]</scope>
    <source>
        <strain evidence="5 6">I11</strain>
    </source>
</reference>
<evidence type="ECO:0000313" key="6">
    <source>
        <dbReference type="Proteomes" id="UP000005143"/>
    </source>
</evidence>
<dbReference type="InterPro" id="IPR023187">
    <property type="entry name" value="Tscrpt_reg_MarR-type_CS"/>
</dbReference>
<gene>
    <name evidence="5" type="ORF">PAI11_03030</name>
</gene>
<accession>H0E0J5</accession>
<dbReference type="SMART" id="SM00347">
    <property type="entry name" value="HTH_MARR"/>
    <property type="match status" value="1"/>
</dbReference>
<dbReference type="GO" id="GO:0003700">
    <property type="term" value="F:DNA-binding transcription factor activity"/>
    <property type="evidence" value="ECO:0007669"/>
    <property type="project" value="InterPro"/>
</dbReference>
<feature type="domain" description="HTH marR-type" evidence="4">
    <location>
        <begin position="6"/>
        <end position="140"/>
    </location>
</feature>
<evidence type="ECO:0000313" key="5">
    <source>
        <dbReference type="EMBL" id="EHN12814.1"/>
    </source>
</evidence>
<proteinExistence type="predicted"/>
<evidence type="ECO:0000256" key="3">
    <source>
        <dbReference type="ARBA" id="ARBA00023163"/>
    </source>
</evidence>
<evidence type="ECO:0000256" key="2">
    <source>
        <dbReference type="ARBA" id="ARBA00023125"/>
    </source>
</evidence>
<organism evidence="5 6">
    <name type="scientific">Patulibacter medicamentivorans</name>
    <dbReference type="NCBI Taxonomy" id="1097667"/>
    <lineage>
        <taxon>Bacteria</taxon>
        <taxon>Bacillati</taxon>
        <taxon>Actinomycetota</taxon>
        <taxon>Thermoleophilia</taxon>
        <taxon>Solirubrobacterales</taxon>
        <taxon>Patulibacteraceae</taxon>
        <taxon>Patulibacter</taxon>
    </lineage>
</organism>
<dbReference type="PANTHER" id="PTHR42756:SF1">
    <property type="entry name" value="TRANSCRIPTIONAL REPRESSOR OF EMRAB OPERON"/>
    <property type="match status" value="1"/>
</dbReference>
<dbReference type="Pfam" id="PF01047">
    <property type="entry name" value="MarR"/>
    <property type="match status" value="1"/>
</dbReference>
<keyword evidence="2" id="KW-0238">DNA-binding</keyword>
<dbReference type="PROSITE" id="PS50995">
    <property type="entry name" value="HTH_MARR_2"/>
    <property type="match status" value="1"/>
</dbReference>
<dbReference type="GO" id="GO:0003677">
    <property type="term" value="F:DNA binding"/>
    <property type="evidence" value="ECO:0007669"/>
    <property type="project" value="UniProtKB-KW"/>
</dbReference>
<keyword evidence="6" id="KW-1185">Reference proteome</keyword>
<sequence>MSTDPYDHLQHELAVLARRSERVRLAAADAARSPLDRSGYLLLAHLDERGEQTMSDLATAFDLDASTVTRQIAPLERRGYVSRARSDVDRRATLVQITDSGRAERELVREARTTLMGRRLAEWSVEDVTALADLLERLNTVLSEADGAAPPS</sequence>
<dbReference type="PROSITE" id="PS01117">
    <property type="entry name" value="HTH_MARR_1"/>
    <property type="match status" value="1"/>
</dbReference>
<comment type="caution">
    <text evidence="5">The sequence shown here is derived from an EMBL/GenBank/DDBJ whole genome shotgun (WGS) entry which is preliminary data.</text>
</comment>
<dbReference type="EMBL" id="AGUD01000010">
    <property type="protein sequence ID" value="EHN12814.1"/>
    <property type="molecule type" value="Genomic_DNA"/>
</dbReference>
<dbReference type="InterPro" id="IPR036390">
    <property type="entry name" value="WH_DNA-bd_sf"/>
</dbReference>
<dbReference type="PRINTS" id="PR00598">
    <property type="entry name" value="HTHMARR"/>
</dbReference>
<keyword evidence="1" id="KW-0805">Transcription regulation</keyword>
<dbReference type="RefSeq" id="WP_007570104.1">
    <property type="nucleotide sequence ID" value="NZ_AGUD01000010.1"/>
</dbReference>
<dbReference type="InterPro" id="IPR036388">
    <property type="entry name" value="WH-like_DNA-bd_sf"/>
</dbReference>
<dbReference type="Proteomes" id="UP000005143">
    <property type="component" value="Unassembled WGS sequence"/>
</dbReference>
<protein>
    <submittedName>
        <fullName evidence="5">Transcriptional regulator MarR family</fullName>
    </submittedName>
</protein>
<evidence type="ECO:0000259" key="4">
    <source>
        <dbReference type="PROSITE" id="PS50995"/>
    </source>
</evidence>
<dbReference type="PANTHER" id="PTHR42756">
    <property type="entry name" value="TRANSCRIPTIONAL REGULATOR, MARR"/>
    <property type="match status" value="1"/>
</dbReference>
<dbReference type="Gene3D" id="1.10.10.10">
    <property type="entry name" value="Winged helix-like DNA-binding domain superfamily/Winged helix DNA-binding domain"/>
    <property type="match status" value="1"/>
</dbReference>
<dbReference type="InterPro" id="IPR000835">
    <property type="entry name" value="HTH_MarR-typ"/>
</dbReference>
<name>H0E0J5_9ACTN</name>
<evidence type="ECO:0000256" key="1">
    <source>
        <dbReference type="ARBA" id="ARBA00023015"/>
    </source>
</evidence>
<dbReference type="SUPFAM" id="SSF46785">
    <property type="entry name" value="Winged helix' DNA-binding domain"/>
    <property type="match status" value="1"/>
</dbReference>
<dbReference type="AlphaFoldDB" id="H0E0J5"/>
<keyword evidence="3" id="KW-0804">Transcription</keyword>